<keyword evidence="2" id="KW-1185">Reference proteome</keyword>
<evidence type="ECO:0000313" key="1">
    <source>
        <dbReference type="EMBL" id="CAG8474901.1"/>
    </source>
</evidence>
<proteinExistence type="predicted"/>
<evidence type="ECO:0000313" key="2">
    <source>
        <dbReference type="Proteomes" id="UP000789366"/>
    </source>
</evidence>
<name>A0ACA9KIB1_9GLOM</name>
<organism evidence="1 2">
    <name type="scientific">Cetraspora pellucida</name>
    <dbReference type="NCBI Taxonomy" id="1433469"/>
    <lineage>
        <taxon>Eukaryota</taxon>
        <taxon>Fungi</taxon>
        <taxon>Fungi incertae sedis</taxon>
        <taxon>Mucoromycota</taxon>
        <taxon>Glomeromycotina</taxon>
        <taxon>Glomeromycetes</taxon>
        <taxon>Diversisporales</taxon>
        <taxon>Gigasporaceae</taxon>
        <taxon>Cetraspora</taxon>
    </lineage>
</organism>
<protein>
    <submittedName>
        <fullName evidence="1">8015_t:CDS:1</fullName>
    </submittedName>
</protein>
<accession>A0ACA9KIB1</accession>
<comment type="caution">
    <text evidence="1">The sequence shown here is derived from an EMBL/GenBank/DDBJ whole genome shotgun (WGS) entry which is preliminary data.</text>
</comment>
<sequence length="99" mass="11139">MKNVLNAFSNFLSEKPSTTLIHFTVNTNKTKTLRKILASLAQSDANLSYKVNATICQMANEVHAQEFFNAMHDLLNVTTYVVAMDTFANNLTLTFLKSY</sequence>
<dbReference type="EMBL" id="CAJVPW010001084">
    <property type="protein sequence ID" value="CAG8474901.1"/>
    <property type="molecule type" value="Genomic_DNA"/>
</dbReference>
<reference evidence="1" key="1">
    <citation type="submission" date="2021-06" db="EMBL/GenBank/DDBJ databases">
        <authorList>
            <person name="Kallberg Y."/>
            <person name="Tangrot J."/>
            <person name="Rosling A."/>
        </authorList>
    </citation>
    <scope>NUCLEOTIDE SEQUENCE</scope>
    <source>
        <strain evidence="1">28 12/20/2015</strain>
    </source>
</reference>
<gene>
    <name evidence="1" type="ORF">SPELUC_LOCUS1864</name>
</gene>
<dbReference type="Proteomes" id="UP000789366">
    <property type="component" value="Unassembled WGS sequence"/>
</dbReference>